<dbReference type="EMBL" id="JAQLOI010000003">
    <property type="protein sequence ID" value="MDB1125432.1"/>
    <property type="molecule type" value="Genomic_DNA"/>
</dbReference>
<evidence type="ECO:0000313" key="4">
    <source>
        <dbReference type="Proteomes" id="UP001210678"/>
    </source>
</evidence>
<dbReference type="Pfam" id="PF13275">
    <property type="entry name" value="S4_2"/>
    <property type="match status" value="1"/>
</dbReference>
<dbReference type="InterPro" id="IPR036986">
    <property type="entry name" value="S4_RNA-bd_sf"/>
</dbReference>
<feature type="region of interest" description="Disordered" evidence="2">
    <location>
        <begin position="125"/>
        <end position="164"/>
    </location>
</feature>
<keyword evidence="1" id="KW-0694">RNA-binding</keyword>
<evidence type="ECO:0000256" key="2">
    <source>
        <dbReference type="SAM" id="MobiDB-lite"/>
    </source>
</evidence>
<sequence>MYEEQPDDLASDEVEIEAIGIEVNSQPIELYKIFKIANLVNGGGEAKHIISEGYVAVNGEIETRKRRKMYDGDLVEFNQEYYVILCDLPEGELPEVFEEDMVAHEYQVSDMEVESIEQNAADEFSQVEKEELPLEMEESESEKPKVEQEEPEKKDNGRKSIQFF</sequence>
<accession>A0ABT4YVL7</accession>
<dbReference type="RefSeq" id="WP_272139139.1">
    <property type="nucleotide sequence ID" value="NZ_JAQLOI010000003.1"/>
</dbReference>
<organism evidence="3 4">
    <name type="scientific">Vibrio algarum</name>
    <dbReference type="NCBI Taxonomy" id="3020714"/>
    <lineage>
        <taxon>Bacteria</taxon>
        <taxon>Pseudomonadati</taxon>
        <taxon>Pseudomonadota</taxon>
        <taxon>Gammaproteobacteria</taxon>
        <taxon>Vibrionales</taxon>
        <taxon>Vibrionaceae</taxon>
        <taxon>Vibrio</taxon>
    </lineage>
</organism>
<proteinExistence type="predicted"/>
<comment type="caution">
    <text evidence="3">The sequence shown here is derived from an EMBL/GenBank/DDBJ whole genome shotgun (WGS) entry which is preliminary data.</text>
</comment>
<dbReference type="Gene3D" id="3.10.290.10">
    <property type="entry name" value="RNA-binding S4 domain"/>
    <property type="match status" value="1"/>
</dbReference>
<protein>
    <submittedName>
        <fullName evidence="3">RNA-binding S4 domain-containing protein</fullName>
    </submittedName>
</protein>
<keyword evidence="4" id="KW-1185">Reference proteome</keyword>
<dbReference type="PROSITE" id="PS50889">
    <property type="entry name" value="S4"/>
    <property type="match status" value="1"/>
</dbReference>
<name>A0ABT4YVL7_9VIBR</name>
<evidence type="ECO:0000313" key="3">
    <source>
        <dbReference type="EMBL" id="MDB1125432.1"/>
    </source>
</evidence>
<feature type="compositionally biased region" description="Basic and acidic residues" evidence="2">
    <location>
        <begin position="141"/>
        <end position="158"/>
    </location>
</feature>
<gene>
    <name evidence="3" type="ORF">PGX00_17945</name>
</gene>
<dbReference type="Proteomes" id="UP001210678">
    <property type="component" value="Unassembled WGS sequence"/>
</dbReference>
<dbReference type="SUPFAM" id="SSF55174">
    <property type="entry name" value="Alpha-L RNA-binding motif"/>
    <property type="match status" value="1"/>
</dbReference>
<evidence type="ECO:0000256" key="1">
    <source>
        <dbReference type="PROSITE-ProRule" id="PRU00182"/>
    </source>
</evidence>
<reference evidence="3 4" key="1">
    <citation type="submission" date="2023-01" db="EMBL/GenBank/DDBJ databases">
        <title>Vibrio sp. KJ40-1 sp.nov, isolated from marine algae.</title>
        <authorList>
            <person name="Butt M."/>
            <person name="Kim J.M.J."/>
            <person name="Jeon C.O.C."/>
        </authorList>
    </citation>
    <scope>NUCLEOTIDE SEQUENCE [LARGE SCALE GENOMIC DNA]</scope>
    <source>
        <strain evidence="3 4">KJ40-1</strain>
    </source>
</reference>